<reference evidence="4" key="1">
    <citation type="submission" date="2020-08" db="EMBL/GenBank/DDBJ databases">
        <authorList>
            <person name="Uke A."/>
            <person name="Chhe C."/>
            <person name="Baramee S."/>
            <person name="Kosugi A."/>
        </authorList>
    </citation>
    <scope>NUCLEOTIDE SEQUENCE</scope>
    <source>
        <strain evidence="4">DA-C8</strain>
    </source>
</reference>
<dbReference type="PANTHER" id="PTHR13789:SF309">
    <property type="entry name" value="PUTATIVE (AFU_ORTHOLOGUE AFUA_6G14510)-RELATED"/>
    <property type="match status" value="1"/>
</dbReference>
<dbReference type="PANTHER" id="PTHR13789">
    <property type="entry name" value="MONOOXYGENASE"/>
    <property type="match status" value="1"/>
</dbReference>
<dbReference type="GO" id="GO:0071949">
    <property type="term" value="F:FAD binding"/>
    <property type="evidence" value="ECO:0007669"/>
    <property type="project" value="InterPro"/>
</dbReference>
<evidence type="ECO:0000313" key="4">
    <source>
        <dbReference type="EMBL" id="GFR38493.1"/>
    </source>
</evidence>
<keyword evidence="1" id="KW-0560">Oxidoreductase</keyword>
<dbReference type="InterPro" id="IPR002938">
    <property type="entry name" value="FAD-bd"/>
</dbReference>
<name>A0A916QG94_9BACL</name>
<keyword evidence="2" id="KW-0503">Monooxygenase</keyword>
<evidence type="ECO:0000313" key="5">
    <source>
        <dbReference type="Proteomes" id="UP000654993"/>
    </source>
</evidence>
<dbReference type="Proteomes" id="UP000654993">
    <property type="component" value="Unassembled WGS sequence"/>
</dbReference>
<reference evidence="4" key="2">
    <citation type="journal article" date="2021" name="Data Brief">
        <title>Draft genome sequence data of the facultative, thermophilic, xylanolytic bacterium Paenibacillus sp. strain DA-C8.</title>
        <authorList>
            <person name="Chhe C."/>
            <person name="Uke A."/>
            <person name="Baramee S."/>
            <person name="Ungkulpasvich U."/>
            <person name="Tachaapaikoon C."/>
            <person name="Pason P."/>
            <person name="Waeonukul R."/>
            <person name="Ratanakhanokchai K."/>
            <person name="Kosugi A."/>
        </authorList>
    </citation>
    <scope>NUCLEOTIDE SEQUENCE</scope>
    <source>
        <strain evidence="4">DA-C8</strain>
    </source>
</reference>
<evidence type="ECO:0000259" key="3">
    <source>
        <dbReference type="Pfam" id="PF01494"/>
    </source>
</evidence>
<dbReference type="SUPFAM" id="SSF51905">
    <property type="entry name" value="FAD/NAD(P)-binding domain"/>
    <property type="match status" value="1"/>
</dbReference>
<feature type="domain" description="FAD-binding" evidence="3">
    <location>
        <begin position="6"/>
        <end position="155"/>
    </location>
</feature>
<dbReference type="Gene3D" id="3.50.50.60">
    <property type="entry name" value="FAD/NAD(P)-binding domain"/>
    <property type="match status" value="1"/>
</dbReference>
<keyword evidence="5" id="KW-1185">Reference proteome</keyword>
<comment type="caution">
    <text evidence="4">The sequence shown here is derived from an EMBL/GenBank/DDBJ whole genome shotgun (WGS) entry which is preliminary data.</text>
</comment>
<accession>A0A916QG94</accession>
<dbReference type="GO" id="GO:0004497">
    <property type="term" value="F:monooxygenase activity"/>
    <property type="evidence" value="ECO:0007669"/>
    <property type="project" value="UniProtKB-KW"/>
</dbReference>
<evidence type="ECO:0000256" key="2">
    <source>
        <dbReference type="ARBA" id="ARBA00023033"/>
    </source>
</evidence>
<dbReference type="InterPro" id="IPR050493">
    <property type="entry name" value="FAD-dep_Monooxygenase_BioMet"/>
</dbReference>
<dbReference type="AlphaFoldDB" id="A0A916QG94"/>
<sequence>MSQKRALIIGCGIAGPAVAIFLKRAGYDPCIYEAKEVHNDYTGLFLNVARNGMRVLAELGVDEQIRREGIEMRAMSFHSSNGKYLGTIGERSGEPQGYTVKRGFPHQVLREAALREGIPVEFGRKLVHMQMTDRQVTAFFEDGTSAKGDFLVGCDAFIRALASCSCRAPWSPNIRG</sequence>
<dbReference type="Pfam" id="PF01494">
    <property type="entry name" value="FAD_binding_3"/>
    <property type="match status" value="1"/>
</dbReference>
<evidence type="ECO:0000256" key="1">
    <source>
        <dbReference type="ARBA" id="ARBA00023002"/>
    </source>
</evidence>
<dbReference type="EMBL" id="BMAQ01000019">
    <property type="protein sequence ID" value="GFR38493.1"/>
    <property type="molecule type" value="Genomic_DNA"/>
</dbReference>
<protein>
    <recommendedName>
        <fullName evidence="3">FAD-binding domain-containing protein</fullName>
    </recommendedName>
</protein>
<proteinExistence type="predicted"/>
<dbReference type="RefSeq" id="WP_242457499.1">
    <property type="nucleotide sequence ID" value="NZ_BMAQ01000019.1"/>
</dbReference>
<gene>
    <name evidence="4" type="ORF">PRECH8_17890</name>
</gene>
<organism evidence="4 5">
    <name type="scientific">Insulibacter thermoxylanivorax</name>
    <dbReference type="NCBI Taxonomy" id="2749268"/>
    <lineage>
        <taxon>Bacteria</taxon>
        <taxon>Bacillati</taxon>
        <taxon>Bacillota</taxon>
        <taxon>Bacilli</taxon>
        <taxon>Bacillales</taxon>
        <taxon>Paenibacillaceae</taxon>
        <taxon>Insulibacter</taxon>
    </lineage>
</organism>
<dbReference type="InterPro" id="IPR036188">
    <property type="entry name" value="FAD/NAD-bd_sf"/>
</dbReference>